<sequence length="943" mass="105686">MALSVKLPPPKEEEENEDVSNEDKLDTDQLDHFLLEAVGSGQSVRLQGSPRTFTSLPLLLEHYCQPEAIQELKCSLCLPSAVAKCETINDFWTSPKAFQNNSTHYQLPSNDYSCSSCTRSQCHSPASSSLRSGPLPTLPALQQQQPPKMGTFITQQTNVTPKVEPIFSLSTSFPSIKLPFLFFFKNQSINNHHFFYCESPCPSTTSTAVSAPPASLIVGEPSSLYGYHHHQRANNDFCCCCCCAANGCPGHQQQLLIQQQRQFALPLRKSRSVQSSFLSGTPPPPPPQPQYSSHKSTAASFCQSPSTQSLRESNYGRFMIPPPLKKRGPESFLRALFSPSPQRRRPKANGSSWEWMPSPANSPLWEEEQQQPTILGNKNNIISTAQQQQQQQPPFKPTTITNAHLKQQQRQQQQPSGSSIFARLKGNFRRTSSSGISSPSSKDDWQGRNQVSTEILNARQAAFRRTNTDLGVPTNSGSTTNRIALALNKMRKQQQQKSPQNPSLPPQSFPQLARVLPQPRTTTTTINNLSGAKHSFIFNGSNSNFNNNKATNNNFFITPFAAPPSDIRKQQQNNFQPKVCLPPPLRQRQNNLLLNNNYFIEQKTKNGGFNNLNNPSSFNKLAAKSQAVIATVHPQPKIILNSSKKLKTNLNKKEMEEEEKEEDEAENKLNNSSEYTHLNELFKGKQQQQQIEQQQPSTSGENNFRYSFKNGGDEVSVAGTDFNEPWDSNAWENLLEIAKFGDAKTEIPLLSEKPRRRRSSCDTSSISSDCSTWRRSSPSSEDDNNDVEYLNKKKENESKKENFEEEKENNSTDDDINVAEEAVAMAVVLAGNGTLPNRKKQRPMEWLCEEELLENEEEEEENQISPTNQQQHQLLLPQNSSLDTLILIEQAAKAANSSRCNMPSQRVRWTARNSREASTSLLDIPSSSSIQTENQQNIPQKDG</sequence>
<organism evidence="1 2">
    <name type="scientific">Meloidogyne enterolobii</name>
    <name type="common">Root-knot nematode worm</name>
    <name type="synonym">Meloidogyne mayaguensis</name>
    <dbReference type="NCBI Taxonomy" id="390850"/>
    <lineage>
        <taxon>Eukaryota</taxon>
        <taxon>Metazoa</taxon>
        <taxon>Ecdysozoa</taxon>
        <taxon>Nematoda</taxon>
        <taxon>Chromadorea</taxon>
        <taxon>Rhabditida</taxon>
        <taxon>Tylenchina</taxon>
        <taxon>Tylenchomorpha</taxon>
        <taxon>Tylenchoidea</taxon>
        <taxon>Meloidogynidae</taxon>
        <taxon>Meloidogyninae</taxon>
        <taxon>Meloidogyne</taxon>
    </lineage>
</organism>
<dbReference type="EMBL" id="CAVMJV010000004">
    <property type="protein sequence ID" value="CAK5023891.1"/>
    <property type="molecule type" value="Genomic_DNA"/>
</dbReference>
<name>A0ACB0XYG9_MELEN</name>
<gene>
    <name evidence="1" type="ORF">MENTE1834_LOCUS5328</name>
</gene>
<protein>
    <submittedName>
        <fullName evidence="1">Uncharacterized protein</fullName>
    </submittedName>
</protein>
<dbReference type="Proteomes" id="UP001497535">
    <property type="component" value="Unassembled WGS sequence"/>
</dbReference>
<proteinExistence type="predicted"/>
<comment type="caution">
    <text evidence="1">The sequence shown here is derived from an EMBL/GenBank/DDBJ whole genome shotgun (WGS) entry which is preliminary data.</text>
</comment>
<keyword evidence="2" id="KW-1185">Reference proteome</keyword>
<accession>A0ACB0XYG9</accession>
<reference evidence="1" key="1">
    <citation type="submission" date="2023-11" db="EMBL/GenBank/DDBJ databases">
        <authorList>
            <person name="Poullet M."/>
        </authorList>
    </citation>
    <scope>NUCLEOTIDE SEQUENCE</scope>
    <source>
        <strain evidence="1">E1834</strain>
    </source>
</reference>
<evidence type="ECO:0000313" key="1">
    <source>
        <dbReference type="EMBL" id="CAK5023891.1"/>
    </source>
</evidence>
<evidence type="ECO:0000313" key="2">
    <source>
        <dbReference type="Proteomes" id="UP001497535"/>
    </source>
</evidence>